<dbReference type="NCBIfam" id="NF004076">
    <property type="entry name" value="PRK05581.1-4"/>
    <property type="match status" value="1"/>
</dbReference>
<dbReference type="GO" id="GO:0006091">
    <property type="term" value="P:generation of precursor metabolites and energy"/>
    <property type="evidence" value="ECO:0007669"/>
    <property type="project" value="UniProtKB-ARBA"/>
</dbReference>
<protein>
    <submittedName>
        <fullName evidence="11">Ribulose-phosphate 3-epimerase</fullName>
        <ecNumber evidence="11">5.1.3.1</ecNumber>
    </submittedName>
</protein>
<gene>
    <name evidence="11" type="ORF">B1B_10346</name>
</gene>
<reference evidence="11" key="1">
    <citation type="submission" date="2013-08" db="EMBL/GenBank/DDBJ databases">
        <authorList>
            <person name="Mendez C."/>
            <person name="Richter M."/>
            <person name="Ferrer M."/>
            <person name="Sanchez J."/>
        </authorList>
    </citation>
    <scope>NUCLEOTIDE SEQUENCE</scope>
</reference>
<comment type="cofactor">
    <cofactor evidence="2">
        <name>Zn(2+)</name>
        <dbReference type="ChEBI" id="CHEBI:29105"/>
    </cofactor>
</comment>
<dbReference type="AlphaFoldDB" id="T1A8X0"/>
<dbReference type="PANTHER" id="PTHR11749">
    <property type="entry name" value="RIBULOSE-5-PHOSPHATE-3-EPIMERASE"/>
    <property type="match status" value="1"/>
</dbReference>
<reference evidence="11" key="2">
    <citation type="journal article" date="2014" name="ISME J.">
        <title>Microbial stratification in low pH oxic and suboxic macroscopic growths along an acid mine drainage.</title>
        <authorList>
            <person name="Mendez-Garcia C."/>
            <person name="Mesa V."/>
            <person name="Sprenger R.R."/>
            <person name="Richter M."/>
            <person name="Diez M.S."/>
            <person name="Solano J."/>
            <person name="Bargiela R."/>
            <person name="Golyshina O.V."/>
            <person name="Manteca A."/>
            <person name="Ramos J.L."/>
            <person name="Gallego J.R."/>
            <person name="Llorente I."/>
            <person name="Martins Dos Santos V.A."/>
            <person name="Jensen O.N."/>
            <person name="Pelaez A.I."/>
            <person name="Sanchez J."/>
            <person name="Ferrer M."/>
        </authorList>
    </citation>
    <scope>NUCLEOTIDE SEQUENCE</scope>
</reference>
<comment type="subunit">
    <text evidence="4">Homodimer.</text>
</comment>
<dbReference type="InterPro" id="IPR000056">
    <property type="entry name" value="Ribul_P_3_epim-like"/>
</dbReference>
<keyword evidence="9 11" id="KW-0413">Isomerase</keyword>
<dbReference type="GO" id="GO:0005975">
    <property type="term" value="P:carbohydrate metabolic process"/>
    <property type="evidence" value="ECO:0007669"/>
    <property type="project" value="InterPro"/>
</dbReference>
<dbReference type="GO" id="GO:0046872">
    <property type="term" value="F:metal ion binding"/>
    <property type="evidence" value="ECO:0007669"/>
    <property type="project" value="UniProtKB-KW"/>
</dbReference>
<dbReference type="SUPFAM" id="SSF51366">
    <property type="entry name" value="Ribulose-phoshate binding barrel"/>
    <property type="match status" value="1"/>
</dbReference>
<accession>T1A8X0</accession>
<evidence type="ECO:0000256" key="9">
    <source>
        <dbReference type="ARBA" id="ARBA00023235"/>
    </source>
</evidence>
<evidence type="ECO:0000256" key="10">
    <source>
        <dbReference type="ARBA" id="ARBA00023277"/>
    </source>
</evidence>
<evidence type="ECO:0000256" key="1">
    <source>
        <dbReference type="ARBA" id="ARBA00001936"/>
    </source>
</evidence>
<comment type="cofactor">
    <cofactor evidence="1">
        <name>Mn(2+)</name>
        <dbReference type="ChEBI" id="CHEBI:29035"/>
    </cofactor>
</comment>
<dbReference type="GO" id="GO:1901135">
    <property type="term" value="P:carbohydrate derivative metabolic process"/>
    <property type="evidence" value="ECO:0007669"/>
    <property type="project" value="UniProtKB-ARBA"/>
</dbReference>
<feature type="non-terminal residue" evidence="11">
    <location>
        <position position="175"/>
    </location>
</feature>
<dbReference type="PROSITE" id="PS01085">
    <property type="entry name" value="RIBUL_P_3_EPIMER_1"/>
    <property type="match status" value="1"/>
</dbReference>
<comment type="caution">
    <text evidence="11">The sequence shown here is derived from an EMBL/GenBank/DDBJ whole genome shotgun (WGS) entry which is preliminary data.</text>
</comment>
<keyword evidence="10" id="KW-0119">Carbohydrate metabolism</keyword>
<dbReference type="FunFam" id="3.20.20.70:FF:000191">
    <property type="entry name" value="ribulose-phosphate 3-epimerase isoform X2"/>
    <property type="match status" value="1"/>
</dbReference>
<evidence type="ECO:0000256" key="3">
    <source>
        <dbReference type="ARBA" id="ARBA00001954"/>
    </source>
</evidence>
<evidence type="ECO:0000256" key="2">
    <source>
        <dbReference type="ARBA" id="ARBA00001947"/>
    </source>
</evidence>
<evidence type="ECO:0000256" key="8">
    <source>
        <dbReference type="ARBA" id="ARBA00023211"/>
    </source>
</evidence>
<name>T1A8X0_9ZZZZ</name>
<evidence type="ECO:0000256" key="7">
    <source>
        <dbReference type="ARBA" id="ARBA00023004"/>
    </source>
</evidence>
<organism evidence="11">
    <name type="scientific">mine drainage metagenome</name>
    <dbReference type="NCBI Taxonomy" id="410659"/>
    <lineage>
        <taxon>unclassified sequences</taxon>
        <taxon>metagenomes</taxon>
        <taxon>ecological metagenomes</taxon>
    </lineage>
</organism>
<keyword evidence="7" id="KW-0408">Iron</keyword>
<keyword evidence="6" id="KW-0862">Zinc</keyword>
<keyword evidence="5" id="KW-0479">Metal-binding</keyword>
<dbReference type="InterPro" id="IPR011060">
    <property type="entry name" value="RibuloseP-bd_barrel"/>
</dbReference>
<sequence length="175" mass="18820">MAPLPAREIRIAPSLLSADFADLGAAIRRAEEAGVEGFHLDVMDGHFVPNISFGPALVAAVRRRTRLPLDIHLMVERPERLVEPFRRAGGDRFTFHIEATDAPTDLARSIRASGGEAGLALRPETAIARVGPWINEFDAILVMTVTPGFSGQTFRPEGLGKISEARALSDAAGGR</sequence>
<dbReference type="GO" id="GO:0006163">
    <property type="term" value="P:purine nucleotide metabolic process"/>
    <property type="evidence" value="ECO:0007669"/>
    <property type="project" value="UniProtKB-ARBA"/>
</dbReference>
<dbReference type="EMBL" id="AUZY01006780">
    <property type="protein sequence ID" value="EQD53283.1"/>
    <property type="molecule type" value="Genomic_DNA"/>
</dbReference>
<comment type="cofactor">
    <cofactor evidence="3">
        <name>Fe(2+)</name>
        <dbReference type="ChEBI" id="CHEBI:29033"/>
    </cofactor>
</comment>
<dbReference type="CDD" id="cd00429">
    <property type="entry name" value="RPE"/>
    <property type="match status" value="1"/>
</dbReference>
<dbReference type="GO" id="GO:0046496">
    <property type="term" value="P:nicotinamide nucleotide metabolic process"/>
    <property type="evidence" value="ECO:0007669"/>
    <property type="project" value="UniProtKB-ARBA"/>
</dbReference>
<dbReference type="GO" id="GO:0004750">
    <property type="term" value="F:D-ribulose-phosphate 3-epimerase activity"/>
    <property type="evidence" value="ECO:0007669"/>
    <property type="project" value="UniProtKB-EC"/>
</dbReference>
<evidence type="ECO:0000256" key="5">
    <source>
        <dbReference type="ARBA" id="ARBA00022723"/>
    </source>
</evidence>
<evidence type="ECO:0000256" key="6">
    <source>
        <dbReference type="ARBA" id="ARBA00022833"/>
    </source>
</evidence>
<dbReference type="Gene3D" id="3.20.20.70">
    <property type="entry name" value="Aldolase class I"/>
    <property type="match status" value="1"/>
</dbReference>
<dbReference type="InterPro" id="IPR013785">
    <property type="entry name" value="Aldolase_TIM"/>
</dbReference>
<proteinExistence type="predicted"/>
<evidence type="ECO:0000313" key="11">
    <source>
        <dbReference type="EMBL" id="EQD53283.1"/>
    </source>
</evidence>
<keyword evidence="8" id="KW-0464">Manganese</keyword>
<dbReference type="PROSITE" id="PS01086">
    <property type="entry name" value="RIBUL_P_3_EPIMER_2"/>
    <property type="match status" value="1"/>
</dbReference>
<dbReference type="EC" id="5.1.3.1" evidence="11"/>
<dbReference type="Pfam" id="PF00834">
    <property type="entry name" value="Ribul_P_3_epim"/>
    <property type="match status" value="1"/>
</dbReference>
<evidence type="ECO:0000256" key="4">
    <source>
        <dbReference type="ARBA" id="ARBA00011738"/>
    </source>
</evidence>